<evidence type="ECO:0000256" key="5">
    <source>
        <dbReference type="ARBA" id="ARBA00023242"/>
    </source>
</evidence>
<evidence type="ECO:0000313" key="8">
    <source>
        <dbReference type="EMBL" id="KAJ0215796.1"/>
    </source>
</evidence>
<dbReference type="InterPro" id="IPR046347">
    <property type="entry name" value="bZIP_sf"/>
</dbReference>
<gene>
    <name evidence="8" type="ORF">LSAT_V11C300130940</name>
</gene>
<dbReference type="PANTHER" id="PTHR45764">
    <property type="entry name" value="BZIP TRANSCRIPTION FACTOR 44"/>
    <property type="match status" value="1"/>
</dbReference>
<dbReference type="GO" id="GO:0000976">
    <property type="term" value="F:transcription cis-regulatory region binding"/>
    <property type="evidence" value="ECO:0000318"/>
    <property type="project" value="GO_Central"/>
</dbReference>
<dbReference type="EMBL" id="NBSK02000003">
    <property type="protein sequence ID" value="KAJ0215796.1"/>
    <property type="molecule type" value="Genomic_DNA"/>
</dbReference>
<keyword evidence="3" id="KW-0238">DNA-binding</keyword>
<dbReference type="GO" id="GO:0046982">
    <property type="term" value="F:protein heterodimerization activity"/>
    <property type="evidence" value="ECO:0007669"/>
    <property type="project" value="UniProtKB-ARBA"/>
</dbReference>
<keyword evidence="9" id="KW-1185">Reference proteome</keyword>
<dbReference type="CDD" id="cd14702">
    <property type="entry name" value="bZIP_plant_GBF1"/>
    <property type="match status" value="1"/>
</dbReference>
<dbReference type="SUPFAM" id="SSF57959">
    <property type="entry name" value="Leucine zipper domain"/>
    <property type="match status" value="1"/>
</dbReference>
<evidence type="ECO:0000256" key="2">
    <source>
        <dbReference type="ARBA" id="ARBA00023015"/>
    </source>
</evidence>
<feature type="region of interest" description="Disordered" evidence="6">
    <location>
        <begin position="30"/>
        <end position="51"/>
    </location>
</feature>
<organism evidence="8 9">
    <name type="scientific">Lactuca sativa</name>
    <name type="common">Garden lettuce</name>
    <dbReference type="NCBI Taxonomy" id="4236"/>
    <lineage>
        <taxon>Eukaryota</taxon>
        <taxon>Viridiplantae</taxon>
        <taxon>Streptophyta</taxon>
        <taxon>Embryophyta</taxon>
        <taxon>Tracheophyta</taxon>
        <taxon>Spermatophyta</taxon>
        <taxon>Magnoliopsida</taxon>
        <taxon>eudicotyledons</taxon>
        <taxon>Gunneridae</taxon>
        <taxon>Pentapetalae</taxon>
        <taxon>asterids</taxon>
        <taxon>campanulids</taxon>
        <taxon>Asterales</taxon>
        <taxon>Asteraceae</taxon>
        <taxon>Cichorioideae</taxon>
        <taxon>Cichorieae</taxon>
        <taxon>Lactucinae</taxon>
        <taxon>Lactuca</taxon>
    </lineage>
</organism>
<evidence type="ECO:0000256" key="6">
    <source>
        <dbReference type="SAM" id="MobiDB-lite"/>
    </source>
</evidence>
<sequence length="131" mass="14969">MINMAACGVTKFNESTQPLVLVSDDNHDSVSRKQKRTISNRESARKSRIRKKKHMEDLVGQVSQLVSENKCMAINLKDTTQMFVKMESDNLVLKAQLAELTHEFESLNEISNGFNLVMSDVDYENKAWCAW</sequence>
<keyword evidence="5" id="KW-0539">Nucleus</keyword>
<keyword evidence="4" id="KW-0804">Transcription</keyword>
<dbReference type="InterPro" id="IPR004827">
    <property type="entry name" value="bZIP"/>
</dbReference>
<comment type="caution">
    <text evidence="8">The sequence shown here is derived from an EMBL/GenBank/DDBJ whole genome shotgun (WGS) entry which is preliminary data.</text>
</comment>
<dbReference type="PANTHER" id="PTHR45764:SF71">
    <property type="entry name" value="BASIC-LEUCINE ZIPPER DOMAIN-CONTAINING PROTEIN-RELATED"/>
    <property type="match status" value="1"/>
</dbReference>
<dbReference type="GO" id="GO:0045893">
    <property type="term" value="P:positive regulation of DNA-templated transcription"/>
    <property type="evidence" value="ECO:0000318"/>
    <property type="project" value="GO_Central"/>
</dbReference>
<dbReference type="GO" id="GO:0003700">
    <property type="term" value="F:DNA-binding transcription factor activity"/>
    <property type="evidence" value="ECO:0000318"/>
    <property type="project" value="GO_Central"/>
</dbReference>
<evidence type="ECO:0000256" key="4">
    <source>
        <dbReference type="ARBA" id="ARBA00023163"/>
    </source>
</evidence>
<dbReference type="SMART" id="SM00338">
    <property type="entry name" value="BRLZ"/>
    <property type="match status" value="1"/>
</dbReference>
<protein>
    <recommendedName>
        <fullName evidence="7">BZIP domain-containing protein</fullName>
    </recommendedName>
</protein>
<dbReference type="InterPro" id="IPR045314">
    <property type="entry name" value="bZIP_plant_GBF1"/>
</dbReference>
<evidence type="ECO:0000259" key="7">
    <source>
        <dbReference type="PROSITE" id="PS50217"/>
    </source>
</evidence>
<evidence type="ECO:0000313" key="9">
    <source>
        <dbReference type="Proteomes" id="UP000235145"/>
    </source>
</evidence>
<evidence type="ECO:0000256" key="3">
    <source>
        <dbReference type="ARBA" id="ARBA00023125"/>
    </source>
</evidence>
<dbReference type="Proteomes" id="UP000235145">
    <property type="component" value="Unassembled WGS sequence"/>
</dbReference>
<dbReference type="PROSITE" id="PS50217">
    <property type="entry name" value="BZIP"/>
    <property type="match status" value="1"/>
</dbReference>
<dbReference type="GO" id="GO:0005634">
    <property type="term" value="C:nucleus"/>
    <property type="evidence" value="ECO:0000318"/>
    <property type="project" value="GO_Central"/>
</dbReference>
<evidence type="ECO:0000256" key="1">
    <source>
        <dbReference type="ARBA" id="ARBA00004123"/>
    </source>
</evidence>
<reference evidence="8 9" key="1">
    <citation type="journal article" date="2017" name="Nat. Commun.">
        <title>Genome assembly with in vitro proximity ligation data and whole-genome triplication in lettuce.</title>
        <authorList>
            <person name="Reyes-Chin-Wo S."/>
            <person name="Wang Z."/>
            <person name="Yang X."/>
            <person name="Kozik A."/>
            <person name="Arikit S."/>
            <person name="Song C."/>
            <person name="Xia L."/>
            <person name="Froenicke L."/>
            <person name="Lavelle D.O."/>
            <person name="Truco M.J."/>
            <person name="Xia R."/>
            <person name="Zhu S."/>
            <person name="Xu C."/>
            <person name="Xu H."/>
            <person name="Xu X."/>
            <person name="Cox K."/>
            <person name="Korf I."/>
            <person name="Meyers B.C."/>
            <person name="Michelmore R.W."/>
        </authorList>
    </citation>
    <scope>NUCLEOTIDE SEQUENCE [LARGE SCALE GENOMIC DNA]</scope>
    <source>
        <strain evidence="9">cv. Salinas</strain>
        <tissue evidence="8">Seedlings</tissue>
    </source>
</reference>
<feature type="domain" description="BZIP" evidence="7">
    <location>
        <begin position="30"/>
        <end position="70"/>
    </location>
</feature>
<comment type="subcellular location">
    <subcellularLocation>
        <location evidence="1">Nucleus</location>
    </subcellularLocation>
</comment>
<proteinExistence type="predicted"/>
<dbReference type="Gene3D" id="1.20.5.170">
    <property type="match status" value="1"/>
</dbReference>
<dbReference type="Pfam" id="PF00170">
    <property type="entry name" value="bZIP_1"/>
    <property type="match status" value="1"/>
</dbReference>
<keyword evidence="2" id="KW-0805">Transcription regulation</keyword>
<dbReference type="FunFam" id="1.20.5.170:FF:000020">
    <property type="entry name" value="BZIP transcription factor"/>
    <property type="match status" value="1"/>
</dbReference>
<name>A0A9R1XJU4_LACSA</name>
<dbReference type="PROSITE" id="PS00036">
    <property type="entry name" value="BZIP_BASIC"/>
    <property type="match status" value="1"/>
</dbReference>
<accession>A0A9R1XJU4</accession>
<dbReference type="AlphaFoldDB" id="A0A9R1XJU4"/>